<accession>A0A2T9YAY7</accession>
<comment type="subcellular location">
    <subcellularLocation>
        <location evidence="1 11">Nucleus</location>
    </subcellularLocation>
</comment>
<dbReference type="STRING" id="133385.A0A2T9YAY7"/>
<dbReference type="Proteomes" id="UP000245383">
    <property type="component" value="Unassembled WGS sequence"/>
</dbReference>
<evidence type="ECO:0000313" key="15">
    <source>
        <dbReference type="EMBL" id="PVU89508.1"/>
    </source>
</evidence>
<feature type="zinc finger region" description="C3H1-type" evidence="10">
    <location>
        <begin position="125"/>
        <end position="153"/>
    </location>
</feature>
<keyword evidence="5 11" id="KW-0677">Repeat</keyword>
<evidence type="ECO:0000313" key="16">
    <source>
        <dbReference type="Proteomes" id="UP000245383"/>
    </source>
</evidence>
<dbReference type="PANTHER" id="PTHR23102">
    <property type="entry name" value="CLEAVAGE AND POLYADENYLATION SPECIFICITY FACTOR SUBUNIT 4-RELATED"/>
    <property type="match status" value="1"/>
</dbReference>
<keyword evidence="9 11" id="KW-0539">Nucleus</keyword>
<dbReference type="InterPro" id="IPR000571">
    <property type="entry name" value="Znf_CCCH"/>
</dbReference>
<evidence type="ECO:0000256" key="2">
    <source>
        <dbReference type="ARBA" id="ARBA00008907"/>
    </source>
</evidence>
<feature type="zinc finger region" description="C3H1-type" evidence="10">
    <location>
        <begin position="57"/>
        <end position="83"/>
    </location>
</feature>
<dbReference type="GO" id="GO:0008270">
    <property type="term" value="F:zinc ion binding"/>
    <property type="evidence" value="ECO:0007669"/>
    <property type="project" value="UniProtKB-KW"/>
</dbReference>
<organism evidence="15 16">
    <name type="scientific">Smittium simulii</name>
    <dbReference type="NCBI Taxonomy" id="133385"/>
    <lineage>
        <taxon>Eukaryota</taxon>
        <taxon>Fungi</taxon>
        <taxon>Fungi incertae sedis</taxon>
        <taxon>Zoopagomycota</taxon>
        <taxon>Kickxellomycotina</taxon>
        <taxon>Harpellomycetes</taxon>
        <taxon>Harpellales</taxon>
        <taxon>Legeriomycetaceae</taxon>
        <taxon>Smittium</taxon>
    </lineage>
</organism>
<dbReference type="PROSITE" id="PS50158">
    <property type="entry name" value="ZF_CCHC"/>
    <property type="match status" value="1"/>
</dbReference>
<keyword evidence="7 10" id="KW-0862">Zinc</keyword>
<name>A0A2T9YAY7_9FUNG</name>
<feature type="domain" description="C3H1-type" evidence="13">
    <location>
        <begin position="125"/>
        <end position="153"/>
    </location>
</feature>
<dbReference type="OrthoDB" id="1914176at2759"/>
<evidence type="ECO:0000259" key="14">
    <source>
        <dbReference type="PROSITE" id="PS50158"/>
    </source>
</evidence>
<evidence type="ECO:0000256" key="3">
    <source>
        <dbReference type="ARBA" id="ARBA00022664"/>
    </source>
</evidence>
<evidence type="ECO:0000256" key="8">
    <source>
        <dbReference type="ARBA" id="ARBA00022884"/>
    </source>
</evidence>
<feature type="compositionally biased region" description="Polar residues" evidence="12">
    <location>
        <begin position="246"/>
        <end position="256"/>
    </location>
</feature>
<keyword evidence="16" id="KW-1185">Reference proteome</keyword>
<evidence type="ECO:0000256" key="9">
    <source>
        <dbReference type="ARBA" id="ARBA00023242"/>
    </source>
</evidence>
<feature type="zinc finger region" description="C3H1-type" evidence="10">
    <location>
        <begin position="154"/>
        <end position="181"/>
    </location>
</feature>
<evidence type="ECO:0000256" key="11">
    <source>
        <dbReference type="RuleBase" id="RU369008"/>
    </source>
</evidence>
<feature type="domain" description="CCHC-type" evidence="14">
    <location>
        <begin position="321"/>
        <end position="334"/>
    </location>
</feature>
<dbReference type="InterPro" id="IPR001878">
    <property type="entry name" value="Znf_CCHC"/>
</dbReference>
<protein>
    <recommendedName>
        <fullName evidence="11">mRNA 3'-end-processing protein</fullName>
    </recommendedName>
</protein>
<evidence type="ECO:0000259" key="13">
    <source>
        <dbReference type="PROSITE" id="PS50103"/>
    </source>
</evidence>
<feature type="region of interest" description="Disordered" evidence="12">
    <location>
        <begin position="234"/>
        <end position="256"/>
    </location>
</feature>
<comment type="function">
    <text evidence="11">Component of the cleavage factor I (CF I) involved in pre-mRNA 3'-end processing.</text>
</comment>
<dbReference type="GO" id="GO:0003723">
    <property type="term" value="F:RNA binding"/>
    <property type="evidence" value="ECO:0007669"/>
    <property type="project" value="UniProtKB-UniRule"/>
</dbReference>
<dbReference type="SMART" id="SM00356">
    <property type="entry name" value="ZnF_C3H1"/>
    <property type="match status" value="5"/>
</dbReference>
<evidence type="ECO:0000256" key="4">
    <source>
        <dbReference type="ARBA" id="ARBA00022723"/>
    </source>
</evidence>
<dbReference type="GO" id="GO:0031124">
    <property type="term" value="P:mRNA 3'-end processing"/>
    <property type="evidence" value="ECO:0007669"/>
    <property type="project" value="UniProtKB-UniRule"/>
</dbReference>
<dbReference type="InterPro" id="IPR036875">
    <property type="entry name" value="Znf_CCHC_sf"/>
</dbReference>
<evidence type="ECO:0000256" key="1">
    <source>
        <dbReference type="ARBA" id="ARBA00004123"/>
    </source>
</evidence>
<feature type="zinc finger region" description="C3H1-type" evidence="10">
    <location>
        <begin position="97"/>
        <end position="124"/>
    </location>
</feature>
<evidence type="ECO:0000256" key="12">
    <source>
        <dbReference type="SAM" id="MobiDB-lite"/>
    </source>
</evidence>
<evidence type="ECO:0000256" key="6">
    <source>
        <dbReference type="ARBA" id="ARBA00022771"/>
    </source>
</evidence>
<evidence type="ECO:0000256" key="7">
    <source>
        <dbReference type="ARBA" id="ARBA00022833"/>
    </source>
</evidence>
<keyword evidence="4 10" id="KW-0479">Metal-binding</keyword>
<comment type="caution">
    <text evidence="15">The sequence shown here is derived from an EMBL/GenBank/DDBJ whole genome shotgun (WGS) entry which is preliminary data.</text>
</comment>
<feature type="zinc finger region" description="C3H1-type" evidence="10">
    <location>
        <begin position="183"/>
        <end position="205"/>
    </location>
</feature>
<feature type="domain" description="C3H1-type" evidence="13">
    <location>
        <begin position="57"/>
        <end position="83"/>
    </location>
</feature>
<dbReference type="InterPro" id="IPR045348">
    <property type="entry name" value="CPSF4/Yth1"/>
</dbReference>
<evidence type="ECO:0000256" key="5">
    <source>
        <dbReference type="ARBA" id="ARBA00022737"/>
    </source>
</evidence>
<proteinExistence type="inferred from homology"/>
<dbReference type="SUPFAM" id="SSF57756">
    <property type="entry name" value="Retrovirus zinc finger-like domains"/>
    <property type="match status" value="1"/>
</dbReference>
<dbReference type="EMBL" id="MBFR01000309">
    <property type="protein sequence ID" value="PVU89508.1"/>
    <property type="molecule type" value="Genomic_DNA"/>
</dbReference>
<dbReference type="Pfam" id="PF00642">
    <property type="entry name" value="zf-CCCH"/>
    <property type="match status" value="1"/>
</dbReference>
<keyword evidence="6 10" id="KW-0863">Zinc-finger</keyword>
<dbReference type="GO" id="GO:0005634">
    <property type="term" value="C:nucleus"/>
    <property type="evidence" value="ECO:0007669"/>
    <property type="project" value="UniProtKB-SubCell"/>
</dbReference>
<evidence type="ECO:0000256" key="10">
    <source>
        <dbReference type="PROSITE-ProRule" id="PRU00723"/>
    </source>
</evidence>
<feature type="domain" description="C3H1-type" evidence="13">
    <location>
        <begin position="97"/>
        <end position="124"/>
    </location>
</feature>
<keyword evidence="8 11" id="KW-0694">RNA-binding</keyword>
<dbReference type="PANTHER" id="PTHR23102:SF24">
    <property type="entry name" value="CLEAVAGE AND POLYADENYLATION SPECIFICITY FACTOR SUBUNIT 4"/>
    <property type="match status" value="1"/>
</dbReference>
<feature type="domain" description="C3H1-type" evidence="13">
    <location>
        <begin position="154"/>
        <end position="181"/>
    </location>
</feature>
<dbReference type="InterPro" id="IPR036855">
    <property type="entry name" value="Znf_CCCH_sf"/>
</dbReference>
<feature type="domain" description="C3H1-type" evidence="13">
    <location>
        <begin position="183"/>
        <end position="205"/>
    </location>
</feature>
<dbReference type="PROSITE" id="PS50103">
    <property type="entry name" value="ZF_C3H1"/>
    <property type="match status" value="5"/>
</dbReference>
<dbReference type="FunFam" id="4.10.1000.10:FF:000012">
    <property type="entry name" value="cleavage and polyadenylation specificity factor subunit 4"/>
    <property type="match status" value="1"/>
</dbReference>
<keyword evidence="3 11" id="KW-0507">mRNA processing</keyword>
<dbReference type="Pfam" id="PF00098">
    <property type="entry name" value="zf-CCHC"/>
    <property type="match status" value="1"/>
</dbReference>
<gene>
    <name evidence="15" type="ORF">BB561_005305</name>
</gene>
<dbReference type="Gene3D" id="4.10.60.10">
    <property type="entry name" value="Zinc finger, CCHC-type"/>
    <property type="match status" value="1"/>
</dbReference>
<dbReference type="AlphaFoldDB" id="A0A2T9YAY7"/>
<dbReference type="Gene3D" id="4.10.1000.10">
    <property type="entry name" value="Zinc finger, CCCH-type"/>
    <property type="match status" value="2"/>
</dbReference>
<comment type="similarity">
    <text evidence="2 11">Belongs to the CPSF4/YTH1 family.</text>
</comment>
<sequence>MLVKKIGVLDANLSANQVWFDFEDYIKENLDLVTIEPIIPSKNSLTSQPQLNKKLVEPTGVCNFYLKGHCWKGSNCQYRHITLANYNNERLQQQKYTERAVVCKHWLRGLCKKGENCEFLHEYNLTKMPACWFFAKYGECGNSEECVYQHIDPDSRIKSCPWYARGFCKNGPSCKRKHQRKIICKPYLFGFCPNGSKCSNTHPSFDIPTIDSYYQKDISEPDYKIKNTAQDNSLTFSSNKNDHHYSSNTQKPPYFKQNSQFNNLPDQLSHSITPNLNRPQNLDLSQNPNFDFKFAAPNQKFLFSSNQPQNKQFRALDQVQCFKCGEMGHYANNCAKPATNFSNHQNKP</sequence>
<dbReference type="SUPFAM" id="SSF90229">
    <property type="entry name" value="CCCH zinc finger"/>
    <property type="match status" value="2"/>
</dbReference>
<dbReference type="SMART" id="SM00343">
    <property type="entry name" value="ZnF_C2HC"/>
    <property type="match status" value="1"/>
</dbReference>
<reference evidence="15 16" key="1">
    <citation type="journal article" date="2018" name="MBio">
        <title>Comparative Genomics Reveals the Core Gene Toolbox for the Fungus-Insect Symbiosis.</title>
        <authorList>
            <person name="Wang Y."/>
            <person name="Stata M."/>
            <person name="Wang W."/>
            <person name="Stajich J.E."/>
            <person name="White M.M."/>
            <person name="Moncalvo J.M."/>
        </authorList>
    </citation>
    <scope>NUCLEOTIDE SEQUENCE [LARGE SCALE GENOMIC DNA]</scope>
    <source>
        <strain evidence="15 16">SWE-8-4</strain>
    </source>
</reference>